<evidence type="ECO:0000313" key="16">
    <source>
        <dbReference type="EMBL" id="TQV84926.1"/>
    </source>
</evidence>
<dbReference type="GO" id="GO:0009279">
    <property type="term" value="C:cell outer membrane"/>
    <property type="evidence" value="ECO:0007669"/>
    <property type="project" value="UniProtKB-SubCell"/>
</dbReference>
<evidence type="ECO:0000259" key="15">
    <source>
        <dbReference type="Pfam" id="PF07715"/>
    </source>
</evidence>
<dbReference type="SUPFAM" id="SSF56935">
    <property type="entry name" value="Porins"/>
    <property type="match status" value="1"/>
</dbReference>
<dbReference type="CDD" id="cd01347">
    <property type="entry name" value="ligand_gated_channel"/>
    <property type="match status" value="1"/>
</dbReference>
<comment type="subcellular location">
    <subcellularLocation>
        <location evidence="1 10">Cell outer membrane</location>
        <topology evidence="1 10">Multi-pass membrane protein</topology>
    </subcellularLocation>
</comment>
<keyword evidence="8 10" id="KW-0472">Membrane</keyword>
<evidence type="ECO:0000256" key="12">
    <source>
        <dbReference type="RuleBase" id="RU003357"/>
    </source>
</evidence>
<feature type="chain" id="PRO_5022172064" evidence="13">
    <location>
        <begin position="26"/>
        <end position="705"/>
    </location>
</feature>
<evidence type="ECO:0000256" key="1">
    <source>
        <dbReference type="ARBA" id="ARBA00004571"/>
    </source>
</evidence>
<keyword evidence="5 10" id="KW-0812">Transmembrane</keyword>
<dbReference type="InterPro" id="IPR036942">
    <property type="entry name" value="Beta-barrel_TonB_sf"/>
</dbReference>
<organism evidence="16 17">
    <name type="scientific">Aliikangiella coralliicola</name>
    <dbReference type="NCBI Taxonomy" id="2592383"/>
    <lineage>
        <taxon>Bacteria</taxon>
        <taxon>Pseudomonadati</taxon>
        <taxon>Pseudomonadota</taxon>
        <taxon>Gammaproteobacteria</taxon>
        <taxon>Oceanospirillales</taxon>
        <taxon>Pleioneaceae</taxon>
        <taxon>Aliikangiella</taxon>
    </lineage>
</organism>
<feature type="short sequence motif" description="TonB C-terminal box" evidence="11">
    <location>
        <begin position="688"/>
        <end position="705"/>
    </location>
</feature>
<dbReference type="PROSITE" id="PS01156">
    <property type="entry name" value="TONB_DEPENDENT_REC_2"/>
    <property type="match status" value="1"/>
</dbReference>
<dbReference type="GO" id="GO:0044718">
    <property type="term" value="P:siderophore transmembrane transport"/>
    <property type="evidence" value="ECO:0007669"/>
    <property type="project" value="TreeGrafter"/>
</dbReference>
<evidence type="ECO:0000256" key="5">
    <source>
        <dbReference type="ARBA" id="ARBA00022692"/>
    </source>
</evidence>
<dbReference type="Pfam" id="PF07715">
    <property type="entry name" value="Plug"/>
    <property type="match status" value="1"/>
</dbReference>
<name>A0A545U639_9GAMM</name>
<keyword evidence="6 13" id="KW-0732">Signal</keyword>
<evidence type="ECO:0000256" key="6">
    <source>
        <dbReference type="ARBA" id="ARBA00022729"/>
    </source>
</evidence>
<keyword evidence="3 10" id="KW-0813">Transport</keyword>
<evidence type="ECO:0000256" key="3">
    <source>
        <dbReference type="ARBA" id="ARBA00022448"/>
    </source>
</evidence>
<evidence type="ECO:0000313" key="17">
    <source>
        <dbReference type="Proteomes" id="UP000315439"/>
    </source>
</evidence>
<evidence type="ECO:0000256" key="4">
    <source>
        <dbReference type="ARBA" id="ARBA00022452"/>
    </source>
</evidence>
<dbReference type="GO" id="GO:0015344">
    <property type="term" value="F:siderophore uptake transmembrane transporter activity"/>
    <property type="evidence" value="ECO:0007669"/>
    <property type="project" value="TreeGrafter"/>
</dbReference>
<sequence>MFRGFRLRKVVVISSLLLNPLWVIAAETDSESNSATEEKAAEEENMIVWGTRVTSNSVYMDDETIAIKQADHISDLLRAIPGVDVGGAHSLNQRITIRSMDDKDLRITIDGANQNTYMYHHLGNLQIHADILKAVDVEVGKNSVIDGGLGGAVRFETKQAKELLRGNQTFGGRLQASYNDNASNGYSFSGFGQLTDELDVLAYFNAIERDNFEVGGGKILDADGNEIAGTDGTVRGLKGDLDDALIKFGWDVNANHRFEFGYEAYNDEGNYSYRPDMGLATDIAIADSLNIPIVYPTKFTRDTITLNYDVTTENSTLKFVLFDNESTLWRDERGLIAWRPPFATINEGEAQNTGFNLIATTRLNQPRDHVLTYGVDIINYKTQYRVDGADISGEEATNRSLYIEDRIDFDNGFSLIPGLRYDSFDIQSKVVDKTFNETTAAIAAEYRVNKSLLLRASTTQLFKGPEIGETFIGAGLYDTPNPDIEAETGTNSEISVAYQGKGLGADNLRTGITFFNTEIENHIYDYASNPNGPRTWKDNIGDMTIDGFEAYLGYSINNLTALLTFSNSDSELSAFADYSSLDGSRIDRIQGDTISFNLDYDFDLTDLSLNWNFMVVDDVPAGPDLDGPTLLNNKEGFTVHNISARWLPQSVEGLALTLGVDNLFDEFYASQSSRTGVSSHPLFGQLYLLDYEPGRNIKMTISYQF</sequence>
<keyword evidence="7 12" id="KW-0798">TonB box</keyword>
<comment type="caution">
    <text evidence="16">The sequence shown here is derived from an EMBL/GenBank/DDBJ whole genome shotgun (WGS) entry which is preliminary data.</text>
</comment>
<dbReference type="InterPro" id="IPR039426">
    <property type="entry name" value="TonB-dep_rcpt-like"/>
</dbReference>
<feature type="signal peptide" evidence="13">
    <location>
        <begin position="1"/>
        <end position="25"/>
    </location>
</feature>
<reference evidence="16 17" key="1">
    <citation type="submission" date="2019-07" db="EMBL/GenBank/DDBJ databases">
        <title>Draft genome for Aliikangiella sp. M105.</title>
        <authorList>
            <person name="Wang G."/>
        </authorList>
    </citation>
    <scope>NUCLEOTIDE SEQUENCE [LARGE SCALE GENOMIC DNA]</scope>
    <source>
        <strain evidence="16 17">M105</strain>
    </source>
</reference>
<evidence type="ECO:0000256" key="11">
    <source>
        <dbReference type="PROSITE-ProRule" id="PRU10144"/>
    </source>
</evidence>
<keyword evidence="9 10" id="KW-0998">Cell outer membrane</keyword>
<evidence type="ECO:0000256" key="9">
    <source>
        <dbReference type="ARBA" id="ARBA00023237"/>
    </source>
</evidence>
<evidence type="ECO:0000256" key="2">
    <source>
        <dbReference type="ARBA" id="ARBA00009810"/>
    </source>
</evidence>
<evidence type="ECO:0000259" key="14">
    <source>
        <dbReference type="Pfam" id="PF00593"/>
    </source>
</evidence>
<feature type="domain" description="TonB-dependent receptor plug" evidence="15">
    <location>
        <begin position="59"/>
        <end position="149"/>
    </location>
</feature>
<dbReference type="Proteomes" id="UP000315439">
    <property type="component" value="Unassembled WGS sequence"/>
</dbReference>
<dbReference type="InterPro" id="IPR000531">
    <property type="entry name" value="Beta-barrel_TonB"/>
</dbReference>
<dbReference type="OrthoDB" id="9760494at2"/>
<dbReference type="InterPro" id="IPR012910">
    <property type="entry name" value="Plug_dom"/>
</dbReference>
<keyword evidence="17" id="KW-1185">Reference proteome</keyword>
<feature type="domain" description="TonB-dependent receptor-like beta-barrel" evidence="14">
    <location>
        <begin position="255"/>
        <end position="663"/>
    </location>
</feature>
<dbReference type="PANTHER" id="PTHR30069:SF41">
    <property type="entry name" value="HEME_HEMOPEXIN UTILIZATION PROTEIN C"/>
    <property type="match status" value="1"/>
</dbReference>
<gene>
    <name evidence="16" type="ORF">FLL46_21260</name>
</gene>
<dbReference type="Gene3D" id="2.170.130.10">
    <property type="entry name" value="TonB-dependent receptor, plug domain"/>
    <property type="match status" value="1"/>
</dbReference>
<dbReference type="EMBL" id="VIKS01000013">
    <property type="protein sequence ID" value="TQV84926.1"/>
    <property type="molecule type" value="Genomic_DNA"/>
</dbReference>
<dbReference type="InterPro" id="IPR037066">
    <property type="entry name" value="Plug_dom_sf"/>
</dbReference>
<dbReference type="PROSITE" id="PS52016">
    <property type="entry name" value="TONB_DEPENDENT_REC_3"/>
    <property type="match status" value="1"/>
</dbReference>
<keyword evidence="4 10" id="KW-1134">Transmembrane beta strand</keyword>
<evidence type="ECO:0000256" key="10">
    <source>
        <dbReference type="PROSITE-ProRule" id="PRU01360"/>
    </source>
</evidence>
<evidence type="ECO:0000256" key="13">
    <source>
        <dbReference type="SAM" id="SignalP"/>
    </source>
</evidence>
<dbReference type="InterPro" id="IPR010917">
    <property type="entry name" value="TonB_rcpt_CS"/>
</dbReference>
<dbReference type="AlphaFoldDB" id="A0A545U639"/>
<dbReference type="Pfam" id="PF00593">
    <property type="entry name" value="TonB_dep_Rec_b-barrel"/>
    <property type="match status" value="1"/>
</dbReference>
<dbReference type="PANTHER" id="PTHR30069">
    <property type="entry name" value="TONB-DEPENDENT OUTER MEMBRANE RECEPTOR"/>
    <property type="match status" value="1"/>
</dbReference>
<accession>A0A545U639</accession>
<dbReference type="RefSeq" id="WP_142933488.1">
    <property type="nucleotide sequence ID" value="NZ_ML660169.1"/>
</dbReference>
<comment type="similarity">
    <text evidence="2 10 12">Belongs to the TonB-dependent receptor family.</text>
</comment>
<proteinExistence type="inferred from homology"/>
<evidence type="ECO:0000256" key="7">
    <source>
        <dbReference type="ARBA" id="ARBA00023077"/>
    </source>
</evidence>
<evidence type="ECO:0000256" key="8">
    <source>
        <dbReference type="ARBA" id="ARBA00023136"/>
    </source>
</evidence>
<protein>
    <submittedName>
        <fullName evidence="16">Fe-regulated protein B</fullName>
    </submittedName>
</protein>
<dbReference type="Gene3D" id="2.40.170.20">
    <property type="entry name" value="TonB-dependent receptor, beta-barrel domain"/>
    <property type="match status" value="1"/>
</dbReference>